<dbReference type="InterPro" id="IPR052032">
    <property type="entry name" value="ATP-dep_AA_Ligase"/>
</dbReference>
<dbReference type="InterPro" id="IPR016185">
    <property type="entry name" value="PreATP-grasp_dom_sf"/>
</dbReference>
<evidence type="ECO:0000256" key="1">
    <source>
        <dbReference type="ARBA" id="ARBA00022598"/>
    </source>
</evidence>
<keyword evidence="2 4" id="KW-0547">Nucleotide-binding</keyword>
<dbReference type="SUPFAM" id="SSF52440">
    <property type="entry name" value="PreATP-grasp domain"/>
    <property type="match status" value="1"/>
</dbReference>
<evidence type="ECO:0000256" key="2">
    <source>
        <dbReference type="ARBA" id="ARBA00022741"/>
    </source>
</evidence>
<dbReference type="InterPro" id="IPR011761">
    <property type="entry name" value="ATP-grasp"/>
</dbReference>
<evidence type="ECO:0000256" key="4">
    <source>
        <dbReference type="PROSITE-ProRule" id="PRU00409"/>
    </source>
</evidence>
<proteinExistence type="predicted"/>
<evidence type="ECO:0000313" key="6">
    <source>
        <dbReference type="EMBL" id="ACA44883.1"/>
    </source>
</evidence>
<dbReference type="Gene3D" id="3.30.1490.20">
    <property type="entry name" value="ATP-grasp fold, A domain"/>
    <property type="match status" value="1"/>
</dbReference>
<dbReference type="KEGG" id="cbb:CLD_1856"/>
<dbReference type="HOGENOM" id="CLU_029016_5_0_9"/>
<name>B1IK46_CLOBK</name>
<dbReference type="EMBL" id="CP000939">
    <property type="protein sequence ID" value="ACA44883.1"/>
    <property type="molecule type" value="Genomic_DNA"/>
</dbReference>
<dbReference type="GO" id="GO:0046872">
    <property type="term" value="F:metal ion binding"/>
    <property type="evidence" value="ECO:0007669"/>
    <property type="project" value="InterPro"/>
</dbReference>
<dbReference type="Gene3D" id="3.30.470.20">
    <property type="entry name" value="ATP-grasp fold, B domain"/>
    <property type="match status" value="1"/>
</dbReference>
<feature type="domain" description="ATP-grasp" evidence="5">
    <location>
        <begin position="106"/>
        <end position="299"/>
    </location>
</feature>
<dbReference type="InterPro" id="IPR013815">
    <property type="entry name" value="ATP_grasp_subdomain_1"/>
</dbReference>
<dbReference type="Proteomes" id="UP000008541">
    <property type="component" value="Chromosome"/>
</dbReference>
<sequence length="381" mass="43144">MKKLMIIGSGELQVPLIKICKKNGYEVIATDRDENAKGFAYADKSIVVDGTDKEKILEYAIKWNIDGIVTTAEITLFTVVFVCEKLGLKGPSMKAAQISNDKYLMRKCMIENGIKSPRFWLVHNNDELNEIENEIKFPVVIKPVDVSGSIGVMKADNMDEIKAIFDDISVKSRSNRVIIEEFMEGPEFSVETLSMNGIHNMIAITEKKVSGYPYFVEERHVIPANINNKQEKEIKDLVIRLLNACKFDNCAGHTEVKLTEDGPMIVETGARIGGDYIASDLVPLATGISMHQSIAKIALGEEISFEKKLKKYAGIQYVVPDNFQSIVEKQDKITKTKEFVKYEMNDNIKNVKLQSSHDRLGYYIFAADTREELMHQFKFYK</sequence>
<gene>
    <name evidence="6" type="ordered locus">CLD_1856</name>
</gene>
<keyword evidence="3 4" id="KW-0067">ATP-binding</keyword>
<dbReference type="GO" id="GO:0005524">
    <property type="term" value="F:ATP binding"/>
    <property type="evidence" value="ECO:0007669"/>
    <property type="project" value="UniProtKB-UniRule"/>
</dbReference>
<evidence type="ECO:0000256" key="3">
    <source>
        <dbReference type="ARBA" id="ARBA00022840"/>
    </source>
</evidence>
<accession>B1IK46</accession>
<dbReference type="SUPFAM" id="SSF56059">
    <property type="entry name" value="Glutathione synthetase ATP-binding domain-like"/>
    <property type="match status" value="1"/>
</dbReference>
<dbReference type="SMART" id="SM01209">
    <property type="entry name" value="GARS_A"/>
    <property type="match status" value="1"/>
</dbReference>
<dbReference type="PANTHER" id="PTHR43585:SF2">
    <property type="entry name" value="ATP-GRASP ENZYME FSQD"/>
    <property type="match status" value="1"/>
</dbReference>
<keyword evidence="1 6" id="KW-0436">Ligase</keyword>
<dbReference type="Gene3D" id="3.40.50.20">
    <property type="match status" value="1"/>
</dbReference>
<protein>
    <submittedName>
        <fullName evidence="6">Phosphoribosylglycinamide synthetase family protein</fullName>
        <ecNumber evidence="6">6.3.4.-</ecNumber>
    </submittedName>
</protein>
<dbReference type="EC" id="6.3.4.-" evidence="6"/>
<dbReference type="RefSeq" id="WP_015957743.1">
    <property type="nucleotide sequence ID" value="NC_010516.1"/>
</dbReference>
<reference evidence="6 7" key="1">
    <citation type="journal article" date="2007" name="PLoS ONE">
        <title>Analysis of the neurotoxin complex genes in Clostridium botulinum A1-A4 and B1 strains: BoNT/A3, /Ba4 and /B1 clusters are located within plasmids.</title>
        <authorList>
            <person name="Smith T.J."/>
            <person name="Hill K.K."/>
            <person name="Foley B.T."/>
            <person name="Detter J.C."/>
            <person name="Munk A.C."/>
            <person name="Bruce D.C."/>
            <person name="Doggett N.A."/>
            <person name="Smith L.A."/>
            <person name="Marks J.D."/>
            <person name="Xie G."/>
            <person name="Brettin T.S."/>
        </authorList>
    </citation>
    <scope>NUCLEOTIDE SEQUENCE [LARGE SCALE GENOMIC DNA]</scope>
    <source>
        <strain evidence="7">Okra / Type B1</strain>
    </source>
</reference>
<dbReference type="AlphaFoldDB" id="B1IK46"/>
<dbReference type="PROSITE" id="PS50975">
    <property type="entry name" value="ATP_GRASP"/>
    <property type="match status" value="1"/>
</dbReference>
<dbReference type="Pfam" id="PF13535">
    <property type="entry name" value="ATP-grasp_4"/>
    <property type="match status" value="1"/>
</dbReference>
<dbReference type="GO" id="GO:0016874">
    <property type="term" value="F:ligase activity"/>
    <property type="evidence" value="ECO:0007669"/>
    <property type="project" value="UniProtKB-KW"/>
</dbReference>
<dbReference type="PANTHER" id="PTHR43585">
    <property type="entry name" value="FUMIPYRROLE BIOSYNTHESIS PROTEIN C"/>
    <property type="match status" value="1"/>
</dbReference>
<evidence type="ECO:0000259" key="5">
    <source>
        <dbReference type="PROSITE" id="PS50975"/>
    </source>
</evidence>
<organism evidence="6 7">
    <name type="scientific">Clostridium botulinum (strain Okra / Type B1)</name>
    <dbReference type="NCBI Taxonomy" id="498213"/>
    <lineage>
        <taxon>Bacteria</taxon>
        <taxon>Bacillati</taxon>
        <taxon>Bacillota</taxon>
        <taxon>Clostridia</taxon>
        <taxon>Eubacteriales</taxon>
        <taxon>Clostridiaceae</taxon>
        <taxon>Clostridium</taxon>
    </lineage>
</organism>
<evidence type="ECO:0000313" key="7">
    <source>
        <dbReference type="Proteomes" id="UP000008541"/>
    </source>
</evidence>